<evidence type="ECO:0000256" key="2">
    <source>
        <dbReference type="ARBA" id="ARBA00011475"/>
    </source>
</evidence>
<sequence length="403" mass="41990">MNNPTEQLQLTTFQWPQGFYSDGIAIGLGATAKKDFGWLVSVAPAAAAGTYTTNKFQAAPTALTKATIDSHHQLQAVVVNSAIANSCTGQQGETDALQEQTWIADKLDIAPHLVGVASTGLIGATLPMTKIQAGVTQLQQTTTMAVTEAVLTTDKKPKTASVQVLVNGQLVTISGFAKGSGMIHPKMATMLGFVTTDAAITGDLLQTTLSQTVDETFNQITVDGDTSTNDMVLAMANGQAGNQPLTQATDTDYATFKAGFSLVLKALAQQIAADGEGATKLVEVNVSGAETTADAQRVAKAVVGSNLTKAALYGEDPNWGRIIAAVGMVDAQMAVDHVGIWINGAQVVAHSEGTAFDPEVVSKAMQGPKVTIQVDLGVGVQTGQAWGCDLTYDYVKINASYHT</sequence>
<feature type="chain" id="PRO_5023246117" description="Arginine biosynthesis bifunctional protein ArgJ alpha chain" evidence="8">
    <location>
        <begin position="1"/>
        <end position="188"/>
    </location>
</feature>
<keyword evidence="3 8" id="KW-0055">Arginine biosynthesis</keyword>
<evidence type="ECO:0000256" key="6">
    <source>
        <dbReference type="ARBA" id="ARBA00022813"/>
    </source>
</evidence>
<dbReference type="PANTHER" id="PTHR23100:SF0">
    <property type="entry name" value="ARGININE BIOSYNTHESIS BIFUNCTIONAL PROTEIN ARGJ, MITOCHONDRIAL"/>
    <property type="match status" value="1"/>
</dbReference>
<keyword evidence="4 8" id="KW-0028">Amino-acid biosynthesis</keyword>
<dbReference type="OrthoDB" id="9804242at2"/>
<gene>
    <name evidence="8" type="primary">argJ</name>
    <name evidence="9" type="ORF">FC96_GL002506</name>
</gene>
<feature type="binding site" evidence="8">
    <location>
        <position position="152"/>
    </location>
    <ligand>
        <name>substrate</name>
    </ligand>
</feature>
<evidence type="ECO:0000256" key="7">
    <source>
        <dbReference type="ARBA" id="ARBA00023315"/>
    </source>
</evidence>
<comment type="subcellular location">
    <subcellularLocation>
        <location evidence="8">Cytoplasm</location>
    </subcellularLocation>
</comment>
<dbReference type="GO" id="GO:0005737">
    <property type="term" value="C:cytoplasm"/>
    <property type="evidence" value="ECO:0007669"/>
    <property type="project" value="UniProtKB-SubCell"/>
</dbReference>
<feature type="site" description="Involved in the stabilization of negative charge on the oxyanion by the formation of the oxyanion hole" evidence="8">
    <location>
        <position position="119"/>
    </location>
</feature>
<dbReference type="GO" id="GO:0004042">
    <property type="term" value="F:L-glutamate N-acetyltransferase activity"/>
    <property type="evidence" value="ECO:0007669"/>
    <property type="project" value="UniProtKB-UniRule"/>
</dbReference>
<feature type="binding site" evidence="8">
    <location>
        <position position="189"/>
    </location>
    <ligand>
        <name>substrate</name>
    </ligand>
</feature>
<feature type="binding site" evidence="8">
    <location>
        <position position="276"/>
    </location>
    <ligand>
        <name>substrate</name>
    </ligand>
</feature>
<dbReference type="CDD" id="cd02152">
    <property type="entry name" value="OAT"/>
    <property type="match status" value="1"/>
</dbReference>
<keyword evidence="8" id="KW-0963">Cytoplasm</keyword>
<evidence type="ECO:0000256" key="5">
    <source>
        <dbReference type="ARBA" id="ARBA00022679"/>
    </source>
</evidence>
<dbReference type="GO" id="GO:0006526">
    <property type="term" value="P:L-arginine biosynthetic process"/>
    <property type="evidence" value="ECO:0007669"/>
    <property type="project" value="UniProtKB-UniRule"/>
</dbReference>
<dbReference type="InterPro" id="IPR016117">
    <property type="entry name" value="ArgJ-like_dom_sf"/>
</dbReference>
<dbReference type="EC" id="2.3.1.35" evidence="8"/>
<comment type="catalytic activity">
    <reaction evidence="8">
        <text>N(2)-acetyl-L-ornithine + L-glutamate = N-acetyl-L-glutamate + L-ornithine</text>
        <dbReference type="Rhea" id="RHEA:15349"/>
        <dbReference type="ChEBI" id="CHEBI:29985"/>
        <dbReference type="ChEBI" id="CHEBI:44337"/>
        <dbReference type="ChEBI" id="CHEBI:46911"/>
        <dbReference type="ChEBI" id="CHEBI:57805"/>
        <dbReference type="EC" id="2.3.1.35"/>
    </reaction>
</comment>
<dbReference type="Proteomes" id="UP000050911">
    <property type="component" value="Unassembled WGS sequence"/>
</dbReference>
<protein>
    <recommendedName>
        <fullName evidence="8">Arginine biosynthesis bifunctional protein ArgJ</fullName>
    </recommendedName>
    <domain>
        <recommendedName>
            <fullName evidence="8">Glutamate N-acetyltransferase</fullName>
            <ecNumber evidence="8">2.3.1.35</ecNumber>
        </recommendedName>
        <alternativeName>
            <fullName evidence="8">Ornithine acetyltransferase</fullName>
            <shortName evidence="8">OATase</shortName>
        </alternativeName>
        <alternativeName>
            <fullName evidence="8">Ornithine transacetylase</fullName>
        </alternativeName>
    </domain>
    <domain>
        <recommendedName>
            <fullName evidence="8">Amino-acid acetyltransferase</fullName>
            <ecNumber evidence="8">2.3.1.1</ecNumber>
        </recommendedName>
        <alternativeName>
            <fullName evidence="8">N-acetylglutamate synthase</fullName>
            <shortName evidence="8">AGSase</shortName>
        </alternativeName>
    </domain>
    <component>
        <recommendedName>
            <fullName evidence="8">Arginine biosynthesis bifunctional protein ArgJ alpha chain</fullName>
        </recommendedName>
    </component>
    <component>
        <recommendedName>
            <fullName evidence="8">Arginine biosynthesis bifunctional protein ArgJ beta chain</fullName>
        </recommendedName>
    </component>
</protein>
<feature type="binding site" evidence="8">
    <location>
        <position position="403"/>
    </location>
    <ligand>
        <name>substrate</name>
    </ligand>
</feature>
<keyword evidence="10" id="KW-1185">Reference proteome</keyword>
<comment type="catalytic activity">
    <reaction evidence="8">
        <text>L-glutamate + acetyl-CoA = N-acetyl-L-glutamate + CoA + H(+)</text>
        <dbReference type="Rhea" id="RHEA:24292"/>
        <dbReference type="ChEBI" id="CHEBI:15378"/>
        <dbReference type="ChEBI" id="CHEBI:29985"/>
        <dbReference type="ChEBI" id="CHEBI:44337"/>
        <dbReference type="ChEBI" id="CHEBI:57287"/>
        <dbReference type="ChEBI" id="CHEBI:57288"/>
        <dbReference type="EC" id="2.3.1.1"/>
    </reaction>
</comment>
<dbReference type="Gene3D" id="3.10.20.340">
    <property type="entry name" value="ArgJ beta chain, C-terminal domain"/>
    <property type="match status" value="1"/>
</dbReference>
<evidence type="ECO:0000313" key="9">
    <source>
        <dbReference type="EMBL" id="KRK47387.1"/>
    </source>
</evidence>
<dbReference type="EMBL" id="AZCX01000009">
    <property type="protein sequence ID" value="KRK47387.1"/>
    <property type="molecule type" value="Genomic_DNA"/>
</dbReference>
<organism evidence="9 10">
    <name type="scientific">Secundilactobacillus kimchicus JCM 15530</name>
    <dbReference type="NCBI Taxonomy" id="1302272"/>
    <lineage>
        <taxon>Bacteria</taxon>
        <taxon>Bacillati</taxon>
        <taxon>Bacillota</taxon>
        <taxon>Bacilli</taxon>
        <taxon>Lactobacillales</taxon>
        <taxon>Lactobacillaceae</taxon>
        <taxon>Secundilactobacillus</taxon>
    </lineage>
</organism>
<feature type="site" description="Involved in the stabilization of negative charge on the oxyanion by the formation of the oxyanion hole" evidence="8">
    <location>
        <position position="120"/>
    </location>
</feature>
<dbReference type="HAMAP" id="MF_01106">
    <property type="entry name" value="ArgJ"/>
    <property type="match status" value="1"/>
</dbReference>
<dbReference type="InterPro" id="IPR042195">
    <property type="entry name" value="ArgJ_beta_C"/>
</dbReference>
<dbReference type="PANTHER" id="PTHR23100">
    <property type="entry name" value="ARGININE BIOSYNTHESIS BIFUNCTIONAL PROTEIN ARGJ"/>
    <property type="match status" value="1"/>
</dbReference>
<dbReference type="EC" id="2.3.1.1" evidence="8"/>
<dbReference type="AlphaFoldDB" id="A0A0R1HM08"/>
<comment type="pathway">
    <text evidence="8">Amino-acid biosynthesis; L-arginine biosynthesis; N(2)-acetyl-L-ornithine from L-glutamate: step 1/4.</text>
</comment>
<dbReference type="NCBIfam" id="NF003802">
    <property type="entry name" value="PRK05388.1"/>
    <property type="match status" value="1"/>
</dbReference>
<comment type="function">
    <text evidence="8">Catalyzes two activities which are involved in the cyclic version of arginine biosynthesis: the synthesis of N-acetylglutamate from glutamate and acetyl-CoA as the acetyl donor, and of ornithine by transacetylation between N(2)-acetylornithine and glutamate.</text>
</comment>
<keyword evidence="6 8" id="KW-0068">Autocatalytic cleavage</keyword>
<keyword evidence="5 8" id="KW-0808">Transferase</keyword>
<dbReference type="GO" id="GO:0004358">
    <property type="term" value="F:L-glutamate N-acetyltransferase activity, acting on acetyl-L-ornithine as donor"/>
    <property type="evidence" value="ECO:0007669"/>
    <property type="project" value="UniProtKB-UniRule"/>
</dbReference>
<dbReference type="UniPathway" id="UPA00068">
    <property type="reaction ID" value="UER00106"/>
</dbReference>
<comment type="subunit">
    <text evidence="2 8">Heterotetramer of two alpha and two beta chains.</text>
</comment>
<dbReference type="STRING" id="1302272.FC96_GL002506"/>
<proteinExistence type="inferred from homology"/>
<comment type="pathway">
    <text evidence="8">Amino-acid biosynthesis; L-arginine biosynthesis; L-ornithine and N-acetyl-L-glutamate from L-glutamate and N(2)-acetyl-L-ornithine (cyclic): step 1/1.</text>
</comment>
<accession>A0A0R1HM08</accession>
<evidence type="ECO:0000313" key="10">
    <source>
        <dbReference type="Proteomes" id="UP000050911"/>
    </source>
</evidence>
<feature type="binding site" evidence="8">
    <location>
        <position position="178"/>
    </location>
    <ligand>
        <name>substrate</name>
    </ligand>
</feature>
<keyword evidence="8" id="KW-0511">Multifunctional enzyme</keyword>
<dbReference type="SUPFAM" id="SSF56266">
    <property type="entry name" value="DmpA/ArgJ-like"/>
    <property type="match status" value="1"/>
</dbReference>
<keyword evidence="7 8" id="KW-0012">Acyltransferase</keyword>
<dbReference type="Pfam" id="PF01960">
    <property type="entry name" value="ArgJ"/>
    <property type="match status" value="1"/>
</dbReference>
<dbReference type="NCBIfam" id="TIGR00120">
    <property type="entry name" value="ArgJ"/>
    <property type="match status" value="1"/>
</dbReference>
<evidence type="ECO:0000256" key="3">
    <source>
        <dbReference type="ARBA" id="ARBA00022571"/>
    </source>
</evidence>
<dbReference type="GO" id="GO:0006592">
    <property type="term" value="P:ornithine biosynthetic process"/>
    <property type="evidence" value="ECO:0007669"/>
    <property type="project" value="TreeGrafter"/>
</dbReference>
<feature type="binding site" evidence="8">
    <location>
        <position position="398"/>
    </location>
    <ligand>
        <name>substrate</name>
    </ligand>
</feature>
<dbReference type="Gene3D" id="3.60.70.12">
    <property type="entry name" value="L-amino peptidase D-ALA esterase/amidase"/>
    <property type="match status" value="1"/>
</dbReference>
<feature type="chain" id="PRO_5023246118" description="Arginine biosynthesis bifunctional protein ArgJ beta chain" evidence="8">
    <location>
        <begin position="189"/>
        <end position="403"/>
    </location>
</feature>
<reference evidence="9 10" key="1">
    <citation type="journal article" date="2015" name="Genome Announc.">
        <title>Expanding the biotechnology potential of lactobacilli through comparative genomics of 213 strains and associated genera.</title>
        <authorList>
            <person name="Sun Z."/>
            <person name="Harris H.M."/>
            <person name="McCann A."/>
            <person name="Guo C."/>
            <person name="Argimon S."/>
            <person name="Zhang W."/>
            <person name="Yang X."/>
            <person name="Jeffery I.B."/>
            <person name="Cooney J.C."/>
            <person name="Kagawa T.F."/>
            <person name="Liu W."/>
            <person name="Song Y."/>
            <person name="Salvetti E."/>
            <person name="Wrobel A."/>
            <person name="Rasinkangas P."/>
            <person name="Parkhill J."/>
            <person name="Rea M.C."/>
            <person name="O'Sullivan O."/>
            <person name="Ritari J."/>
            <person name="Douillard F.P."/>
            <person name="Paul Ross R."/>
            <person name="Yang R."/>
            <person name="Briner A.E."/>
            <person name="Felis G.E."/>
            <person name="de Vos W.M."/>
            <person name="Barrangou R."/>
            <person name="Klaenhammer T.R."/>
            <person name="Caufield P.W."/>
            <person name="Cui Y."/>
            <person name="Zhang H."/>
            <person name="O'Toole P.W."/>
        </authorList>
    </citation>
    <scope>NUCLEOTIDE SEQUENCE [LARGE SCALE GENOMIC DNA]</scope>
    <source>
        <strain evidence="9 10">JCM 15530</strain>
    </source>
</reference>
<feature type="active site" description="Nucleophile" evidence="8">
    <location>
        <position position="189"/>
    </location>
</feature>
<evidence type="ECO:0000256" key="1">
    <source>
        <dbReference type="ARBA" id="ARBA00006774"/>
    </source>
</evidence>
<dbReference type="FunFam" id="3.10.20.340:FF:000001">
    <property type="entry name" value="Arginine biosynthesis bifunctional protein ArgJ, chloroplastic"/>
    <property type="match status" value="1"/>
</dbReference>
<dbReference type="RefSeq" id="WP_056942889.1">
    <property type="nucleotide sequence ID" value="NZ_AZCX01000009.1"/>
</dbReference>
<comment type="caution">
    <text evidence="9">The sequence shown here is derived from an EMBL/GenBank/DDBJ whole genome shotgun (WGS) entry which is preliminary data.</text>
</comment>
<evidence type="ECO:0000256" key="4">
    <source>
        <dbReference type="ARBA" id="ARBA00022605"/>
    </source>
</evidence>
<dbReference type="InterPro" id="IPR002813">
    <property type="entry name" value="Arg_biosynth_ArgJ"/>
</dbReference>
<evidence type="ECO:0000256" key="8">
    <source>
        <dbReference type="HAMAP-Rule" id="MF_01106"/>
    </source>
</evidence>
<name>A0A0R1HM08_9LACO</name>
<dbReference type="PATRIC" id="fig|1302272.5.peg.2555"/>
<feature type="site" description="Cleavage; by autolysis" evidence="8">
    <location>
        <begin position="188"/>
        <end position="189"/>
    </location>
</feature>
<comment type="similarity">
    <text evidence="1 8">Belongs to the ArgJ family.</text>
</comment>